<feature type="transmembrane region" description="Helical" evidence="1">
    <location>
        <begin position="70"/>
        <end position="93"/>
    </location>
</feature>
<sequence>MKETFNQFLARNYEPLNNHLIEQDEKNESDKSSKSFIWKIILCLCLLISLTSISIVVMTTFFEDSKKIQIIKWACVSVFVASILSFGFCFTFLKRSKIAEKREWLSRVNLSKSLTYLFRLINFKLNEDQETKNIAWIDFCKKISEKGESSEVENLRKPLLNNEIGKNNIWKIQEVKFKETNEIFLLIEGKHEKMINKSYISCGLKNGIYDYLKDSEKIKFNVHNETLNFETNDNNPYDLGKVSELFKIFNLSEKKYGFIIDPKNKTSCSWIKIKKGFLNVQGSEDTVKAILNHLYLVYALCENIKQFVN</sequence>
<evidence type="ECO:0000313" key="5">
    <source>
        <dbReference type="Proteomes" id="UP001058569"/>
    </source>
</evidence>
<evidence type="ECO:0008006" key="6">
    <source>
        <dbReference type="Google" id="ProtNLM"/>
    </source>
</evidence>
<keyword evidence="5" id="KW-1185">Reference proteome</keyword>
<keyword evidence="1" id="KW-1133">Transmembrane helix</keyword>
<feature type="transmembrane region" description="Helical" evidence="1">
    <location>
        <begin position="36"/>
        <end position="58"/>
    </location>
</feature>
<evidence type="ECO:0000313" key="4">
    <source>
        <dbReference type="Proteomes" id="UP000280036"/>
    </source>
</evidence>
<reference evidence="3 4" key="1">
    <citation type="submission" date="2018-12" db="EMBL/GenBank/DDBJ databases">
        <authorList>
            <consortium name="Pathogen Informatics"/>
        </authorList>
    </citation>
    <scope>NUCLEOTIDE SEQUENCE [LARGE SCALE GENOMIC DNA]</scope>
    <source>
        <strain evidence="3 4">NCTC10126</strain>
    </source>
</reference>
<dbReference type="Proteomes" id="UP000280036">
    <property type="component" value="Unassembled WGS sequence"/>
</dbReference>
<evidence type="ECO:0000256" key="1">
    <source>
        <dbReference type="SAM" id="Phobius"/>
    </source>
</evidence>
<gene>
    <name evidence="3" type="ORF">NCTC10126_00264</name>
    <name evidence="2" type="ORF">NPA07_01025</name>
</gene>
<proteinExistence type="predicted"/>
<accession>A0A3P8LAJ3</accession>
<keyword evidence="1" id="KW-0812">Transmembrane</keyword>
<dbReference type="EMBL" id="UZVY01000001">
    <property type="protein sequence ID" value="VDR41781.1"/>
    <property type="molecule type" value="Genomic_DNA"/>
</dbReference>
<reference evidence="2" key="2">
    <citation type="submission" date="2022-07" db="EMBL/GenBank/DDBJ databases">
        <title>Complete genome of Mycoplasma caviae type strain G122.</title>
        <authorList>
            <person name="Spergser J."/>
        </authorList>
    </citation>
    <scope>NUCLEOTIDE SEQUENCE</scope>
    <source>
        <strain evidence="2">G122</strain>
    </source>
</reference>
<dbReference type="Proteomes" id="UP001058569">
    <property type="component" value="Chromosome"/>
</dbReference>
<dbReference type="EMBL" id="CP101806">
    <property type="protein sequence ID" value="UUD35442.1"/>
    <property type="molecule type" value="Genomic_DNA"/>
</dbReference>
<keyword evidence="1" id="KW-0472">Membrane</keyword>
<name>A0A3P8LAJ3_9BACT</name>
<organism evidence="3 4">
    <name type="scientific">Mycoplasmopsis caviae</name>
    <dbReference type="NCBI Taxonomy" id="55603"/>
    <lineage>
        <taxon>Bacteria</taxon>
        <taxon>Bacillati</taxon>
        <taxon>Mycoplasmatota</taxon>
        <taxon>Mycoplasmoidales</taxon>
        <taxon>Metamycoplasmataceae</taxon>
        <taxon>Mycoplasmopsis</taxon>
    </lineage>
</organism>
<evidence type="ECO:0000313" key="2">
    <source>
        <dbReference type="EMBL" id="UUD35442.1"/>
    </source>
</evidence>
<evidence type="ECO:0000313" key="3">
    <source>
        <dbReference type="EMBL" id="VDR41781.1"/>
    </source>
</evidence>
<dbReference type="RefSeq" id="WP_126118048.1">
    <property type="nucleotide sequence ID" value="NZ_CP101806.1"/>
</dbReference>
<protein>
    <recommendedName>
        <fullName evidence="6">DUF3137 domain-containing protein</fullName>
    </recommendedName>
</protein>
<dbReference type="AlphaFoldDB" id="A0A3P8LAJ3"/>
<dbReference type="OrthoDB" id="9980985at2"/>